<name>A0A1A3MZ62_MYCAS</name>
<evidence type="ECO:0000313" key="2">
    <source>
        <dbReference type="EMBL" id="OBK14094.1"/>
    </source>
</evidence>
<dbReference type="AlphaFoldDB" id="A0A1A3MZ62"/>
<dbReference type="EMBL" id="LZLR01000239">
    <property type="protein sequence ID" value="OBK14094.1"/>
    <property type="molecule type" value="Genomic_DNA"/>
</dbReference>
<sequence>MWETAKTFGKLPTDVALFDCELTDFSRFCFNRDVAAFGQAVQTRVQKAATSSNASIAQTQREREFERLMGGDMGTSATGFADPTESDSPYGRVVGQDPRDEDVDLDAGWVF</sequence>
<reference evidence="2 3" key="1">
    <citation type="submission" date="2016-06" db="EMBL/GenBank/DDBJ databases">
        <authorList>
            <person name="Kjaerup R.B."/>
            <person name="Dalgaard T.S."/>
            <person name="Juul-Madsen H.R."/>
        </authorList>
    </citation>
    <scope>NUCLEOTIDE SEQUENCE [LARGE SCALE GENOMIC DNA]</scope>
    <source>
        <strain evidence="2 3">1245335.1</strain>
    </source>
</reference>
<protein>
    <submittedName>
        <fullName evidence="2">Uncharacterized protein</fullName>
    </submittedName>
</protein>
<feature type="region of interest" description="Disordered" evidence="1">
    <location>
        <begin position="70"/>
        <end position="111"/>
    </location>
</feature>
<accession>A0A1A3MZ62</accession>
<gene>
    <name evidence="2" type="ORF">A5635_10390</name>
</gene>
<dbReference type="Proteomes" id="UP000093819">
    <property type="component" value="Unassembled WGS sequence"/>
</dbReference>
<proteinExistence type="predicted"/>
<comment type="caution">
    <text evidence="2">The sequence shown here is derived from an EMBL/GenBank/DDBJ whole genome shotgun (WGS) entry which is preliminary data.</text>
</comment>
<evidence type="ECO:0000313" key="3">
    <source>
        <dbReference type="Proteomes" id="UP000093819"/>
    </source>
</evidence>
<evidence type="ECO:0000256" key="1">
    <source>
        <dbReference type="SAM" id="MobiDB-lite"/>
    </source>
</evidence>
<organism evidence="2 3">
    <name type="scientific">Mycobacterium asiaticum</name>
    <dbReference type="NCBI Taxonomy" id="1790"/>
    <lineage>
        <taxon>Bacteria</taxon>
        <taxon>Bacillati</taxon>
        <taxon>Actinomycetota</taxon>
        <taxon>Actinomycetes</taxon>
        <taxon>Mycobacteriales</taxon>
        <taxon>Mycobacteriaceae</taxon>
        <taxon>Mycobacterium</taxon>
    </lineage>
</organism>